<sequence length="104" mass="12303">MGLILLRKNLLMISKALNLIPYPMTLKSFLTAFFLNIGRRFVYAVKLPCKHLFDRSCIVPWLELNNTCPVCRLELPSDHPDWIKKQKIKEQELHRQQMDDLMYG</sequence>
<accession>A0A1R1YBN7</accession>
<dbReference type="PANTHER" id="PTHR15710">
    <property type="entry name" value="E3 UBIQUITIN-PROTEIN LIGASE PRAJA"/>
    <property type="match status" value="1"/>
</dbReference>
<dbReference type="GO" id="GO:0008270">
    <property type="term" value="F:zinc ion binding"/>
    <property type="evidence" value="ECO:0007669"/>
    <property type="project" value="UniProtKB-KW"/>
</dbReference>
<dbReference type="InterPro" id="IPR013083">
    <property type="entry name" value="Znf_RING/FYVE/PHD"/>
</dbReference>
<dbReference type="SUPFAM" id="SSF57850">
    <property type="entry name" value="RING/U-box"/>
    <property type="match status" value="1"/>
</dbReference>
<dbReference type="GO" id="GO:0005737">
    <property type="term" value="C:cytoplasm"/>
    <property type="evidence" value="ECO:0007669"/>
    <property type="project" value="TreeGrafter"/>
</dbReference>
<dbReference type="PANTHER" id="PTHR15710:SF243">
    <property type="entry name" value="E3 UBIQUITIN-PROTEIN LIGASE PRAJA-2 ISOFORM X1"/>
    <property type="match status" value="1"/>
</dbReference>
<dbReference type="Proteomes" id="UP000187429">
    <property type="component" value="Unassembled WGS sequence"/>
</dbReference>
<dbReference type="EMBL" id="LSSM01001902">
    <property type="protein sequence ID" value="OMJ24086.1"/>
    <property type="molecule type" value="Genomic_DNA"/>
</dbReference>
<evidence type="ECO:0000313" key="7">
    <source>
        <dbReference type="Proteomes" id="UP000187429"/>
    </source>
</evidence>
<dbReference type="GO" id="GO:0061630">
    <property type="term" value="F:ubiquitin protein ligase activity"/>
    <property type="evidence" value="ECO:0007669"/>
    <property type="project" value="TreeGrafter"/>
</dbReference>
<feature type="domain" description="RING-type" evidence="5">
    <location>
        <begin position="47"/>
        <end position="72"/>
    </location>
</feature>
<comment type="caution">
    <text evidence="6">The sequence shown here is derived from an EMBL/GenBank/DDBJ whole genome shotgun (WGS) entry which is preliminary data.</text>
</comment>
<evidence type="ECO:0000256" key="2">
    <source>
        <dbReference type="ARBA" id="ARBA00022771"/>
    </source>
</evidence>
<dbReference type="Pfam" id="PF13639">
    <property type="entry name" value="zf-RING_2"/>
    <property type="match status" value="1"/>
</dbReference>
<keyword evidence="2 4" id="KW-0863">Zinc-finger</keyword>
<evidence type="ECO:0000256" key="4">
    <source>
        <dbReference type="PROSITE-ProRule" id="PRU00175"/>
    </source>
</evidence>
<dbReference type="OrthoDB" id="8062037at2759"/>
<dbReference type="AlphaFoldDB" id="A0A1R1YBN7"/>
<keyword evidence="3" id="KW-0862">Zinc</keyword>
<protein>
    <submittedName>
        <fullName evidence="6">E3 ubiquitin-protein ligase RING1</fullName>
    </submittedName>
</protein>
<evidence type="ECO:0000313" key="6">
    <source>
        <dbReference type="EMBL" id="OMJ24086.1"/>
    </source>
</evidence>
<proteinExistence type="predicted"/>
<dbReference type="Gene3D" id="3.30.40.10">
    <property type="entry name" value="Zinc/RING finger domain, C3HC4 (zinc finger)"/>
    <property type="match status" value="1"/>
</dbReference>
<dbReference type="InterPro" id="IPR001841">
    <property type="entry name" value="Znf_RING"/>
</dbReference>
<name>A0A1R1YBN7_9FUNG</name>
<dbReference type="GO" id="GO:0016567">
    <property type="term" value="P:protein ubiquitination"/>
    <property type="evidence" value="ECO:0007669"/>
    <property type="project" value="TreeGrafter"/>
</dbReference>
<gene>
    <name evidence="6" type="ORF">AYI69_g4754</name>
</gene>
<evidence type="ECO:0000259" key="5">
    <source>
        <dbReference type="PROSITE" id="PS50089"/>
    </source>
</evidence>
<evidence type="ECO:0000256" key="3">
    <source>
        <dbReference type="ARBA" id="ARBA00022833"/>
    </source>
</evidence>
<keyword evidence="7" id="KW-1185">Reference proteome</keyword>
<evidence type="ECO:0000256" key="1">
    <source>
        <dbReference type="ARBA" id="ARBA00022723"/>
    </source>
</evidence>
<reference evidence="7" key="1">
    <citation type="submission" date="2017-01" db="EMBL/GenBank/DDBJ databases">
        <authorList>
            <person name="Wang Y."/>
            <person name="White M."/>
            <person name="Kvist S."/>
            <person name="Moncalvo J.-M."/>
        </authorList>
    </citation>
    <scope>NUCLEOTIDE SEQUENCE [LARGE SCALE GENOMIC DNA]</scope>
    <source>
        <strain evidence="7">ID-206-W2</strain>
    </source>
</reference>
<dbReference type="PROSITE" id="PS50089">
    <property type="entry name" value="ZF_RING_2"/>
    <property type="match status" value="1"/>
</dbReference>
<keyword evidence="1" id="KW-0479">Metal-binding</keyword>
<organism evidence="6 7">
    <name type="scientific">Smittium culicis</name>
    <dbReference type="NCBI Taxonomy" id="133412"/>
    <lineage>
        <taxon>Eukaryota</taxon>
        <taxon>Fungi</taxon>
        <taxon>Fungi incertae sedis</taxon>
        <taxon>Zoopagomycota</taxon>
        <taxon>Kickxellomycotina</taxon>
        <taxon>Harpellomycetes</taxon>
        <taxon>Harpellales</taxon>
        <taxon>Legeriomycetaceae</taxon>
        <taxon>Smittium</taxon>
    </lineage>
</organism>